<dbReference type="PANTHER" id="PTHR39188:SF3">
    <property type="entry name" value="STAGE IV SPORULATION PROTEIN FB"/>
    <property type="match status" value="1"/>
</dbReference>
<comment type="subcellular location">
    <subcellularLocation>
        <location evidence="2">Membrane</location>
        <topology evidence="2">Multi-pass membrane protein</topology>
    </subcellularLocation>
</comment>
<evidence type="ECO:0000256" key="11">
    <source>
        <dbReference type="ARBA" id="ARBA00023136"/>
    </source>
</evidence>
<keyword evidence="12" id="KW-0175">Coiled coil</keyword>
<dbReference type="RefSeq" id="WP_377915159.1">
    <property type="nucleotide sequence ID" value="NZ_JBHRZT010000052.1"/>
</dbReference>
<evidence type="ECO:0000256" key="6">
    <source>
        <dbReference type="ARBA" id="ARBA00022723"/>
    </source>
</evidence>
<sequence>MTVLKKNAAGIVAVLLLLAGKLKWVLAIFKFAKLSTLISMLVSFGAYALLYGWKFGIALIYLLFVHEMGHLVAARRKGIATSPAVFIPFMGAVIGMKELPKNAMDEAYIAYGGPLFGLLSFLPAVPLYLWTHDPFWGMVIGLGSLLNLFNLLPVSPLDGGRIVTVLSTKIWFIGLLILIPLMIIDSSAILILIFIIGLFTWWQRVRENYELAVTNGELTVLEEVKAVYKPMEEHKGVYEPIRSAEWSGYKERMAEAYRLKRKQTQLKAEGMKSFYIPFIQDDKKKEKATLQFRKEQYDRLVNVLENEHRWSEDHQELIRIQKEIKEREKKVEKLKTYYLTTKKEKWIGLGAYLLLLVVLGGFYIFGSGIMQQTGPFIS</sequence>
<feature type="transmembrane region" description="Helical" evidence="13">
    <location>
        <begin position="78"/>
        <end position="96"/>
    </location>
</feature>
<dbReference type="CDD" id="cd06160">
    <property type="entry name" value="S2P-M50_like_2"/>
    <property type="match status" value="1"/>
</dbReference>
<comment type="similarity">
    <text evidence="3">Belongs to the peptidase M50B family.</text>
</comment>
<dbReference type="EMBL" id="JBHRZT010000052">
    <property type="protein sequence ID" value="MFC3884062.1"/>
    <property type="molecule type" value="Genomic_DNA"/>
</dbReference>
<keyword evidence="7" id="KW-0378">Hydrolase</keyword>
<dbReference type="PANTHER" id="PTHR39188">
    <property type="entry name" value="MEMBRANE-ASSOCIATED ZINC METALLOPROTEASE M50B"/>
    <property type="match status" value="1"/>
</dbReference>
<evidence type="ECO:0000256" key="10">
    <source>
        <dbReference type="ARBA" id="ARBA00023049"/>
    </source>
</evidence>
<evidence type="ECO:0000256" key="7">
    <source>
        <dbReference type="ARBA" id="ARBA00022801"/>
    </source>
</evidence>
<keyword evidence="16" id="KW-1185">Reference proteome</keyword>
<evidence type="ECO:0000256" key="12">
    <source>
        <dbReference type="SAM" id="Coils"/>
    </source>
</evidence>
<evidence type="ECO:0000256" key="1">
    <source>
        <dbReference type="ARBA" id="ARBA00001947"/>
    </source>
</evidence>
<keyword evidence="11 13" id="KW-0472">Membrane</keyword>
<evidence type="ECO:0000313" key="15">
    <source>
        <dbReference type="EMBL" id="MFC3884062.1"/>
    </source>
</evidence>
<keyword evidence="6" id="KW-0479">Metal-binding</keyword>
<comment type="cofactor">
    <cofactor evidence="1">
        <name>Zn(2+)</name>
        <dbReference type="ChEBI" id="CHEBI:29105"/>
    </cofactor>
</comment>
<feature type="transmembrane region" description="Helical" evidence="13">
    <location>
        <begin position="108"/>
        <end position="128"/>
    </location>
</feature>
<evidence type="ECO:0000313" key="16">
    <source>
        <dbReference type="Proteomes" id="UP001595752"/>
    </source>
</evidence>
<feature type="transmembrane region" description="Helical" evidence="13">
    <location>
        <begin position="135"/>
        <end position="152"/>
    </location>
</feature>
<accession>A0ABV8B317</accession>
<evidence type="ECO:0000259" key="14">
    <source>
        <dbReference type="Pfam" id="PF02163"/>
    </source>
</evidence>
<dbReference type="GO" id="GO:0008233">
    <property type="term" value="F:peptidase activity"/>
    <property type="evidence" value="ECO:0007669"/>
    <property type="project" value="UniProtKB-KW"/>
</dbReference>
<proteinExistence type="inferred from homology"/>
<reference evidence="16" key="1">
    <citation type="journal article" date="2019" name="Int. J. Syst. Evol. Microbiol.">
        <title>The Global Catalogue of Microorganisms (GCM) 10K type strain sequencing project: providing services to taxonomists for standard genome sequencing and annotation.</title>
        <authorList>
            <consortium name="The Broad Institute Genomics Platform"/>
            <consortium name="The Broad Institute Genome Sequencing Center for Infectious Disease"/>
            <person name="Wu L."/>
            <person name="Ma J."/>
        </authorList>
    </citation>
    <scope>NUCLEOTIDE SEQUENCE [LARGE SCALE GENOMIC DNA]</scope>
    <source>
        <strain evidence="16">CCUG 61889</strain>
    </source>
</reference>
<evidence type="ECO:0000256" key="5">
    <source>
        <dbReference type="ARBA" id="ARBA00022692"/>
    </source>
</evidence>
<evidence type="ECO:0000256" key="8">
    <source>
        <dbReference type="ARBA" id="ARBA00022833"/>
    </source>
</evidence>
<keyword evidence="4 15" id="KW-0645">Protease</keyword>
<gene>
    <name evidence="15" type="ORF">ACFOU2_11405</name>
</gene>
<feature type="transmembrane region" description="Helical" evidence="13">
    <location>
        <begin position="346"/>
        <end position="365"/>
    </location>
</feature>
<protein>
    <submittedName>
        <fullName evidence="15">Site-2 protease family protein</fullName>
    </submittedName>
</protein>
<feature type="transmembrane region" description="Helical" evidence="13">
    <location>
        <begin position="37"/>
        <end position="66"/>
    </location>
</feature>
<feature type="domain" description="Peptidase M50" evidence="14">
    <location>
        <begin position="55"/>
        <end position="121"/>
    </location>
</feature>
<feature type="transmembrane region" description="Helical" evidence="13">
    <location>
        <begin position="172"/>
        <end position="202"/>
    </location>
</feature>
<keyword evidence="8" id="KW-0862">Zinc</keyword>
<keyword evidence="5 13" id="KW-0812">Transmembrane</keyword>
<evidence type="ECO:0000256" key="4">
    <source>
        <dbReference type="ARBA" id="ARBA00022670"/>
    </source>
</evidence>
<dbReference type="GO" id="GO:0006508">
    <property type="term" value="P:proteolysis"/>
    <property type="evidence" value="ECO:0007669"/>
    <property type="project" value="UniProtKB-KW"/>
</dbReference>
<dbReference type="Proteomes" id="UP001595752">
    <property type="component" value="Unassembled WGS sequence"/>
</dbReference>
<keyword evidence="9 13" id="KW-1133">Transmembrane helix</keyword>
<comment type="caution">
    <text evidence="15">The sequence shown here is derived from an EMBL/GenBank/DDBJ whole genome shotgun (WGS) entry which is preliminary data.</text>
</comment>
<dbReference type="Pfam" id="PF02163">
    <property type="entry name" value="Peptidase_M50"/>
    <property type="match status" value="1"/>
</dbReference>
<evidence type="ECO:0000256" key="13">
    <source>
        <dbReference type="SAM" id="Phobius"/>
    </source>
</evidence>
<keyword evidence="10" id="KW-0482">Metalloprotease</keyword>
<name>A0ABV8B317_9BACI</name>
<dbReference type="InterPro" id="IPR008915">
    <property type="entry name" value="Peptidase_M50"/>
</dbReference>
<evidence type="ECO:0000256" key="2">
    <source>
        <dbReference type="ARBA" id="ARBA00004141"/>
    </source>
</evidence>
<organism evidence="15 16">
    <name type="scientific">Bacillus songklensis</name>
    <dbReference type="NCBI Taxonomy" id="1069116"/>
    <lineage>
        <taxon>Bacteria</taxon>
        <taxon>Bacillati</taxon>
        <taxon>Bacillota</taxon>
        <taxon>Bacilli</taxon>
        <taxon>Bacillales</taxon>
        <taxon>Bacillaceae</taxon>
        <taxon>Bacillus</taxon>
    </lineage>
</organism>
<feature type="coiled-coil region" evidence="12">
    <location>
        <begin position="287"/>
        <end position="337"/>
    </location>
</feature>
<evidence type="ECO:0000256" key="9">
    <source>
        <dbReference type="ARBA" id="ARBA00022989"/>
    </source>
</evidence>
<evidence type="ECO:0000256" key="3">
    <source>
        <dbReference type="ARBA" id="ARBA00007931"/>
    </source>
</evidence>